<evidence type="ECO:0000256" key="5">
    <source>
        <dbReference type="ARBA" id="ARBA00023242"/>
    </source>
</evidence>
<dbReference type="Proteomes" id="UP001428341">
    <property type="component" value="Unassembled WGS sequence"/>
</dbReference>
<feature type="signal peptide" evidence="7">
    <location>
        <begin position="1"/>
        <end position="24"/>
    </location>
</feature>
<comment type="caution">
    <text evidence="9">The sequence shown here is derived from an EMBL/GenBank/DDBJ whole genome shotgun (WGS) entry which is preliminary data.</text>
</comment>
<keyword evidence="7" id="KW-0732">Signal</keyword>
<protein>
    <recommendedName>
        <fullName evidence="8">TF-B3 domain-containing protein</fullName>
    </recommendedName>
</protein>
<dbReference type="InterPro" id="IPR044837">
    <property type="entry name" value="REM16-like"/>
</dbReference>
<dbReference type="SUPFAM" id="SSF101936">
    <property type="entry name" value="DNA-binding pseudobarrel domain"/>
    <property type="match status" value="2"/>
</dbReference>
<evidence type="ECO:0000256" key="2">
    <source>
        <dbReference type="ARBA" id="ARBA00023015"/>
    </source>
</evidence>
<feature type="domain" description="TF-B3" evidence="8">
    <location>
        <begin position="85"/>
        <end position="161"/>
    </location>
</feature>
<name>A0AAP0MQX7_9ROSI</name>
<organism evidence="9 10">
    <name type="scientific">Citrus x changshan-huyou</name>
    <dbReference type="NCBI Taxonomy" id="2935761"/>
    <lineage>
        <taxon>Eukaryota</taxon>
        <taxon>Viridiplantae</taxon>
        <taxon>Streptophyta</taxon>
        <taxon>Embryophyta</taxon>
        <taxon>Tracheophyta</taxon>
        <taxon>Spermatophyta</taxon>
        <taxon>Magnoliopsida</taxon>
        <taxon>eudicotyledons</taxon>
        <taxon>Gunneridae</taxon>
        <taxon>Pentapetalae</taxon>
        <taxon>rosids</taxon>
        <taxon>malvids</taxon>
        <taxon>Sapindales</taxon>
        <taxon>Rutaceae</taxon>
        <taxon>Aurantioideae</taxon>
        <taxon>Citrus</taxon>
    </lineage>
</organism>
<keyword evidence="5" id="KW-0539">Nucleus</keyword>
<feature type="domain" description="TF-B3" evidence="8">
    <location>
        <begin position="399"/>
        <end position="497"/>
    </location>
</feature>
<dbReference type="PANTHER" id="PTHR31391">
    <property type="entry name" value="B3 DOMAIN-CONTAINING PROTEIN OS11G0197600-RELATED"/>
    <property type="match status" value="1"/>
</dbReference>
<evidence type="ECO:0000259" key="8">
    <source>
        <dbReference type="PROSITE" id="PS50863"/>
    </source>
</evidence>
<dbReference type="InterPro" id="IPR003340">
    <property type="entry name" value="B3_DNA-bd"/>
</dbReference>
<dbReference type="PANTHER" id="PTHR31391:SF157">
    <property type="entry name" value="B3 DOMAIN-CONTAINING PROTEIN REM16"/>
    <property type="match status" value="1"/>
</dbReference>
<feature type="compositionally biased region" description="Basic and acidic residues" evidence="6">
    <location>
        <begin position="204"/>
        <end position="220"/>
    </location>
</feature>
<comment type="subcellular location">
    <subcellularLocation>
        <location evidence="1">Nucleus</location>
    </subcellularLocation>
</comment>
<keyword evidence="3" id="KW-0238">DNA-binding</keyword>
<feature type="region of interest" description="Disordered" evidence="6">
    <location>
        <begin position="181"/>
        <end position="227"/>
    </location>
</feature>
<sequence>MTRRTSKRLCFCLWWFGASNIGEGQLLQSATATCMPVIRRSKVSEVELRSDQIGSKASGRGTWGRRATNAGVGKRKFIGTISSAIPEKVARNLRTKLPVTVSLKAPSGFTWVVGITTRDHTLYFSHGWPEFVKDHFLGENDILFFKYNGGSHFDVLMFDGQSQCEKAVSYFVKKCGHTEHSNRRETRRKIRETSVEGIPNSSHCDVDITPPEKRSDDDINKIPVGQPIVTPASSKRIRRDDTSNEFVRSRRNSYFVKKRKHKDHGSVSQTKRRIGESCVEGIPNSSDCDVDVTLPEKASNDEINKIPVGEPIVTLDSSKRIWRVDSSNELAHTRRSSRSKTLSTNFAELLKTKTGDEQTIINGNVALSPPFTSNRRPVTQDEKNNALLMAQAVSTTDSFTVVMRPTHVYKRFYMAIPASWMSKYLTLENQDVILRLNEKTWITRFQFCKPRCSGGLSGGWKNFAVDNHLDEFDVCVFSPDNPGTKPMVLNVSIFRVVNAVVPLTQVAPASLQL</sequence>
<dbReference type="Gene3D" id="2.40.330.10">
    <property type="entry name" value="DNA-binding pseudobarrel domain"/>
    <property type="match status" value="2"/>
</dbReference>
<dbReference type="EMBL" id="JBCGBO010000003">
    <property type="protein sequence ID" value="KAK9216622.1"/>
    <property type="molecule type" value="Genomic_DNA"/>
</dbReference>
<gene>
    <name evidence="9" type="ORF">WN944_008632</name>
</gene>
<accession>A0AAP0MQX7</accession>
<dbReference type="GO" id="GO:0005634">
    <property type="term" value="C:nucleus"/>
    <property type="evidence" value="ECO:0007669"/>
    <property type="project" value="UniProtKB-SubCell"/>
</dbReference>
<dbReference type="InterPro" id="IPR015300">
    <property type="entry name" value="DNA-bd_pseudobarrel_sf"/>
</dbReference>
<reference evidence="9 10" key="1">
    <citation type="submission" date="2024-05" db="EMBL/GenBank/DDBJ databases">
        <title>Haplotype-resolved chromosome-level genome assembly of Huyou (Citrus changshanensis).</title>
        <authorList>
            <person name="Miao C."/>
            <person name="Chen W."/>
            <person name="Wu Y."/>
            <person name="Wang L."/>
            <person name="Zhao S."/>
            <person name="Grierson D."/>
            <person name="Xu C."/>
            <person name="Chen K."/>
        </authorList>
    </citation>
    <scope>NUCLEOTIDE SEQUENCE [LARGE SCALE GENOMIC DNA]</scope>
    <source>
        <strain evidence="9">01-14</strain>
        <tissue evidence="9">Leaf</tissue>
    </source>
</reference>
<evidence type="ECO:0000256" key="6">
    <source>
        <dbReference type="SAM" id="MobiDB-lite"/>
    </source>
</evidence>
<dbReference type="AlphaFoldDB" id="A0AAP0MQX7"/>
<proteinExistence type="predicted"/>
<dbReference type="GO" id="GO:0003677">
    <property type="term" value="F:DNA binding"/>
    <property type="evidence" value="ECO:0007669"/>
    <property type="project" value="UniProtKB-KW"/>
</dbReference>
<keyword evidence="4" id="KW-0804">Transcription</keyword>
<dbReference type="CDD" id="cd10017">
    <property type="entry name" value="B3_DNA"/>
    <property type="match status" value="2"/>
</dbReference>
<evidence type="ECO:0000313" key="10">
    <source>
        <dbReference type="Proteomes" id="UP001428341"/>
    </source>
</evidence>
<evidence type="ECO:0000256" key="4">
    <source>
        <dbReference type="ARBA" id="ARBA00023163"/>
    </source>
</evidence>
<dbReference type="SMART" id="SM01019">
    <property type="entry name" value="B3"/>
    <property type="match status" value="2"/>
</dbReference>
<dbReference type="Pfam" id="PF02362">
    <property type="entry name" value="B3"/>
    <property type="match status" value="2"/>
</dbReference>
<evidence type="ECO:0000256" key="3">
    <source>
        <dbReference type="ARBA" id="ARBA00023125"/>
    </source>
</evidence>
<dbReference type="PROSITE" id="PS50863">
    <property type="entry name" value="B3"/>
    <property type="match status" value="2"/>
</dbReference>
<keyword evidence="10" id="KW-1185">Reference proteome</keyword>
<evidence type="ECO:0000313" key="9">
    <source>
        <dbReference type="EMBL" id="KAK9216622.1"/>
    </source>
</evidence>
<evidence type="ECO:0000256" key="7">
    <source>
        <dbReference type="SAM" id="SignalP"/>
    </source>
</evidence>
<keyword evidence="2" id="KW-0805">Transcription regulation</keyword>
<feature type="chain" id="PRO_5042911941" description="TF-B3 domain-containing protein" evidence="7">
    <location>
        <begin position="25"/>
        <end position="513"/>
    </location>
</feature>
<evidence type="ECO:0000256" key="1">
    <source>
        <dbReference type="ARBA" id="ARBA00004123"/>
    </source>
</evidence>